<protein>
    <submittedName>
        <fullName evidence="1">Uncharacterized protein</fullName>
    </submittedName>
</protein>
<keyword evidence="3" id="KW-1185">Reference proteome</keyword>
<reference evidence="1" key="1">
    <citation type="submission" date="2022-10" db="EMBL/GenBank/DDBJ databases">
        <authorList>
            <person name="Chen Y."/>
            <person name="Dougan E. K."/>
            <person name="Chan C."/>
            <person name="Rhodes N."/>
            <person name="Thang M."/>
        </authorList>
    </citation>
    <scope>NUCLEOTIDE SEQUENCE</scope>
</reference>
<dbReference type="EMBL" id="CAMXCT010000747">
    <property type="protein sequence ID" value="CAI3982780.1"/>
    <property type="molecule type" value="Genomic_DNA"/>
</dbReference>
<dbReference type="EMBL" id="CAMXCT020000747">
    <property type="protein sequence ID" value="CAL1136155.1"/>
    <property type="molecule type" value="Genomic_DNA"/>
</dbReference>
<evidence type="ECO:0000313" key="3">
    <source>
        <dbReference type="Proteomes" id="UP001152797"/>
    </source>
</evidence>
<dbReference type="EMBL" id="CAMXCT030000747">
    <property type="protein sequence ID" value="CAL4770092.1"/>
    <property type="molecule type" value="Genomic_DNA"/>
</dbReference>
<evidence type="ECO:0000313" key="2">
    <source>
        <dbReference type="EMBL" id="CAL4770092.1"/>
    </source>
</evidence>
<sequence length="212" mass="23791">MALGQLQHLETLFVKTGWLSAQCQAFNAKNAQAIANGTKFRQNPNLYALDTFVVTPMSKPGNCKAREKDKLETIARACRMSSSFSELVNPFGLLVHSFVSHYWGHDFSSTVTALDLWADANYDSHDRMTSEKQSLVFWICLFALNQHNVAEEVGENPRQGPFNAALAQATGGAVMILDEEIRPFSRVWCLFEISRLKDLDRPFELICSDVPT</sequence>
<accession>A0A9P1C1W6</accession>
<evidence type="ECO:0000313" key="1">
    <source>
        <dbReference type="EMBL" id="CAI3982780.1"/>
    </source>
</evidence>
<proteinExistence type="predicted"/>
<dbReference type="AlphaFoldDB" id="A0A9P1C1W6"/>
<gene>
    <name evidence="1" type="ORF">C1SCF055_LOCUS10444</name>
</gene>
<reference evidence="2 3" key="2">
    <citation type="submission" date="2024-05" db="EMBL/GenBank/DDBJ databases">
        <authorList>
            <person name="Chen Y."/>
            <person name="Shah S."/>
            <person name="Dougan E. K."/>
            <person name="Thang M."/>
            <person name="Chan C."/>
        </authorList>
    </citation>
    <scope>NUCLEOTIDE SEQUENCE [LARGE SCALE GENOMIC DNA]</scope>
</reference>
<dbReference type="Proteomes" id="UP001152797">
    <property type="component" value="Unassembled WGS sequence"/>
</dbReference>
<name>A0A9P1C1W6_9DINO</name>
<organism evidence="1">
    <name type="scientific">Cladocopium goreaui</name>
    <dbReference type="NCBI Taxonomy" id="2562237"/>
    <lineage>
        <taxon>Eukaryota</taxon>
        <taxon>Sar</taxon>
        <taxon>Alveolata</taxon>
        <taxon>Dinophyceae</taxon>
        <taxon>Suessiales</taxon>
        <taxon>Symbiodiniaceae</taxon>
        <taxon>Cladocopium</taxon>
    </lineage>
</organism>
<dbReference type="OrthoDB" id="442382at2759"/>
<comment type="caution">
    <text evidence="1">The sequence shown here is derived from an EMBL/GenBank/DDBJ whole genome shotgun (WGS) entry which is preliminary data.</text>
</comment>